<name>A0A0L0NDK4_TOLOC</name>
<protein>
    <recommendedName>
        <fullName evidence="2">Heterokaryon incompatibility domain-containing protein</fullName>
    </recommendedName>
</protein>
<dbReference type="Pfam" id="PF06985">
    <property type="entry name" value="HET"/>
    <property type="match status" value="1"/>
</dbReference>
<dbReference type="PANTHER" id="PTHR33112:SF9">
    <property type="entry name" value="HETEROKARYON INCOMPATIBILITY DOMAIN-CONTAINING PROTEIN"/>
    <property type="match status" value="1"/>
</dbReference>
<evidence type="ECO:0000313" key="3">
    <source>
        <dbReference type="EMBL" id="KND92074.1"/>
    </source>
</evidence>
<dbReference type="InterPro" id="IPR010730">
    <property type="entry name" value="HET"/>
</dbReference>
<dbReference type="AlphaFoldDB" id="A0A0L0NDK4"/>
<comment type="caution">
    <text evidence="3">The sequence shown here is derived from an EMBL/GenBank/DDBJ whole genome shotgun (WGS) entry which is preliminary data.</text>
</comment>
<proteinExistence type="predicted"/>
<accession>A0A0L0NDK4</accession>
<organism evidence="3 4">
    <name type="scientific">Tolypocladium ophioglossoides (strain CBS 100239)</name>
    <name type="common">Snaketongue truffleclub</name>
    <name type="synonym">Elaphocordyceps ophioglossoides</name>
    <dbReference type="NCBI Taxonomy" id="1163406"/>
    <lineage>
        <taxon>Eukaryota</taxon>
        <taxon>Fungi</taxon>
        <taxon>Dikarya</taxon>
        <taxon>Ascomycota</taxon>
        <taxon>Pezizomycotina</taxon>
        <taxon>Sordariomycetes</taxon>
        <taxon>Hypocreomycetidae</taxon>
        <taxon>Hypocreales</taxon>
        <taxon>Ophiocordycipitaceae</taxon>
        <taxon>Tolypocladium</taxon>
    </lineage>
</organism>
<reference evidence="3 4" key="1">
    <citation type="journal article" date="2015" name="BMC Genomics">
        <title>The genome of the truffle-parasite Tolypocladium ophioglossoides and the evolution of antifungal peptaibiotics.</title>
        <authorList>
            <person name="Quandt C.A."/>
            <person name="Bushley K.E."/>
            <person name="Spatafora J.W."/>
        </authorList>
    </citation>
    <scope>NUCLEOTIDE SEQUENCE [LARGE SCALE GENOMIC DNA]</scope>
    <source>
        <strain evidence="3 4">CBS 100239</strain>
    </source>
</reference>
<feature type="region of interest" description="Disordered" evidence="1">
    <location>
        <begin position="671"/>
        <end position="708"/>
    </location>
</feature>
<feature type="domain" description="Heterokaryon incompatibility" evidence="2">
    <location>
        <begin position="196"/>
        <end position="358"/>
    </location>
</feature>
<dbReference type="OrthoDB" id="47007at2759"/>
<evidence type="ECO:0000259" key="2">
    <source>
        <dbReference type="Pfam" id="PF06985"/>
    </source>
</evidence>
<evidence type="ECO:0000313" key="4">
    <source>
        <dbReference type="Proteomes" id="UP000036947"/>
    </source>
</evidence>
<dbReference type="EMBL" id="LFRF01000007">
    <property type="protein sequence ID" value="KND92074.1"/>
    <property type="molecule type" value="Genomic_DNA"/>
</dbReference>
<feature type="non-terminal residue" evidence="3">
    <location>
        <position position="751"/>
    </location>
</feature>
<dbReference type="Proteomes" id="UP000036947">
    <property type="component" value="Unassembled WGS sequence"/>
</dbReference>
<keyword evidence="4" id="KW-1185">Reference proteome</keyword>
<gene>
    <name evidence="3" type="ORF">TOPH_03546</name>
</gene>
<dbReference type="PANTHER" id="PTHR33112">
    <property type="entry name" value="DOMAIN PROTEIN, PUTATIVE-RELATED"/>
    <property type="match status" value="1"/>
</dbReference>
<evidence type="ECO:0000256" key="1">
    <source>
        <dbReference type="SAM" id="MobiDB-lite"/>
    </source>
</evidence>
<sequence>MLEAIRSLARRRRRCGACLFALDPACKPLKIDVGGSSDAVFMTSDYHEFSYENVAKSADRGCERCKTIVESLGRCDANFTTARWWPGRLGGGEARPYLELVEAQQKFELCVSTGSFTKSMSSAHPCICSGDRVAGNTGGTDTLDRVAEWLATCRNNHKQCQAMQGTNFQPTRLLFLGDKDTGRIQLINNDTACTAYAALSHRWSQETQRVRLEHGNLAQRKQRGLSLDEFPRMMRDVIHVLRRLGILYVWIDCMCIIQDDKDDWRREAASMASIYANAELTVAATWCTSSAQSLFCDRNGEGYSGVGIADIDEQPVFFRRVLPHFTWQDIESDWFAHDGFVDPEREWPLLSRGWVYQEQLLSRRMLHFTRHELLWECYETMKCECGWHAQHDSSVTPPSRDKRPVVSKEWSQIIKEYSKRDFTFTTDKLPALAGIAKSFTGQAAARYLCGLWEEQLEQCFFWRLTEPPRSRPTGQMPTWSWASVSGNVDCWQSSIENVEFLGSDVTYHGDAHMGDVKEARIVISGPVAPATIHYGQSWLDSLKSAPASIQGGSSLLQSQGNGDVFGLQVEDQFATFQLDYKLNEPGHGFIPSASRVWCLSFGRVTSSTCDPEKGLFDEKVSACCLVLRCVDEGKSLYERIGLCQGSSPTDDIHLDLDKFLTLSRKRRLTLPQDLGPLDPMNPNDRLRSSPMNPNEGLRSSLMNPNRNDSDGNDNYFVCDVCGMARPVSLRVEDNTYIYCTDEEDTYDLEDE</sequence>